<feature type="compositionally biased region" description="Basic and acidic residues" evidence="1">
    <location>
        <begin position="107"/>
        <end position="122"/>
    </location>
</feature>
<comment type="caution">
    <text evidence="2">The sequence shown here is derived from an EMBL/GenBank/DDBJ whole genome shotgun (WGS) entry which is preliminary data.</text>
</comment>
<evidence type="ECO:0000256" key="1">
    <source>
        <dbReference type="SAM" id="MobiDB-lite"/>
    </source>
</evidence>
<evidence type="ECO:0000313" key="2">
    <source>
        <dbReference type="EMBL" id="KAJ1218450.1"/>
    </source>
</evidence>
<proteinExistence type="predicted"/>
<sequence>MLPWECYRTRRRLPSGGGRIRRRRTHRQERKTPRPCEQETERETRTKKTETDPLKGARGRTTVPLWEKAAEEPATTQEGRGLLSVVGQRAWRIVEEEEKDTGEEEESVTKDIGNMEKKEDAGKSVLATGEEETNTRPWDTGDDIREGDSERQQLRHVPGGAWLQQVRPA</sequence>
<reference evidence="2" key="1">
    <citation type="journal article" date="2022" name="bioRxiv">
        <title>Sequencing and chromosome-scale assembly of the giantPleurodeles waltlgenome.</title>
        <authorList>
            <person name="Brown T."/>
            <person name="Elewa A."/>
            <person name="Iarovenko S."/>
            <person name="Subramanian E."/>
            <person name="Araus A.J."/>
            <person name="Petzold A."/>
            <person name="Susuki M."/>
            <person name="Suzuki K.-i.T."/>
            <person name="Hayashi T."/>
            <person name="Toyoda A."/>
            <person name="Oliveira C."/>
            <person name="Osipova E."/>
            <person name="Leigh N.D."/>
            <person name="Simon A."/>
            <person name="Yun M.H."/>
        </authorList>
    </citation>
    <scope>NUCLEOTIDE SEQUENCE</scope>
    <source>
        <strain evidence="2">20211129_DDA</strain>
        <tissue evidence="2">Liver</tissue>
    </source>
</reference>
<name>A0AAV7WWZ2_PLEWA</name>
<dbReference type="EMBL" id="JANPWB010000001">
    <property type="protein sequence ID" value="KAJ1218450.1"/>
    <property type="molecule type" value="Genomic_DNA"/>
</dbReference>
<feature type="region of interest" description="Disordered" evidence="1">
    <location>
        <begin position="1"/>
        <end position="82"/>
    </location>
</feature>
<keyword evidence="3" id="KW-1185">Reference proteome</keyword>
<accession>A0AAV7WWZ2</accession>
<protein>
    <submittedName>
        <fullName evidence="2">Uncharacterized protein</fullName>
    </submittedName>
</protein>
<evidence type="ECO:0000313" key="3">
    <source>
        <dbReference type="Proteomes" id="UP001066276"/>
    </source>
</evidence>
<feature type="compositionally biased region" description="Acidic residues" evidence="1">
    <location>
        <begin position="95"/>
        <end position="106"/>
    </location>
</feature>
<dbReference type="Proteomes" id="UP001066276">
    <property type="component" value="Chromosome 1_1"/>
</dbReference>
<dbReference type="AlphaFoldDB" id="A0AAV7WWZ2"/>
<gene>
    <name evidence="2" type="ORF">NDU88_006030</name>
</gene>
<organism evidence="2 3">
    <name type="scientific">Pleurodeles waltl</name>
    <name type="common">Iberian ribbed newt</name>
    <dbReference type="NCBI Taxonomy" id="8319"/>
    <lineage>
        <taxon>Eukaryota</taxon>
        <taxon>Metazoa</taxon>
        <taxon>Chordata</taxon>
        <taxon>Craniata</taxon>
        <taxon>Vertebrata</taxon>
        <taxon>Euteleostomi</taxon>
        <taxon>Amphibia</taxon>
        <taxon>Batrachia</taxon>
        <taxon>Caudata</taxon>
        <taxon>Salamandroidea</taxon>
        <taxon>Salamandridae</taxon>
        <taxon>Pleurodelinae</taxon>
        <taxon>Pleurodeles</taxon>
    </lineage>
</organism>
<feature type="compositionally biased region" description="Basic residues" evidence="1">
    <location>
        <begin position="9"/>
        <end position="29"/>
    </location>
</feature>
<feature type="compositionally biased region" description="Basic and acidic residues" evidence="1">
    <location>
        <begin position="142"/>
        <end position="153"/>
    </location>
</feature>
<feature type="compositionally biased region" description="Basic and acidic residues" evidence="1">
    <location>
        <begin position="30"/>
        <end position="55"/>
    </location>
</feature>
<feature type="region of interest" description="Disordered" evidence="1">
    <location>
        <begin position="94"/>
        <end position="169"/>
    </location>
</feature>